<dbReference type="NCBIfam" id="TIGR04131">
    <property type="entry name" value="Bac_Flav_CTERM"/>
    <property type="match status" value="1"/>
</dbReference>
<gene>
    <name evidence="2" type="ORF">DFQ05_2022</name>
</gene>
<dbReference type="EMBL" id="SMGI01000003">
    <property type="protein sequence ID" value="TCK66748.1"/>
    <property type="molecule type" value="Genomic_DNA"/>
</dbReference>
<dbReference type="InterPro" id="IPR026341">
    <property type="entry name" value="T9SS_type_B"/>
</dbReference>
<feature type="signal peptide" evidence="1">
    <location>
        <begin position="1"/>
        <end position="22"/>
    </location>
</feature>
<dbReference type="Pfam" id="PF13585">
    <property type="entry name" value="CHU_C"/>
    <property type="match status" value="1"/>
</dbReference>
<dbReference type="InterPro" id="IPR049804">
    <property type="entry name" value="Choice_anch_L"/>
</dbReference>
<name>A0A4R1KNW6_9FLAO</name>
<evidence type="ECO:0000313" key="3">
    <source>
        <dbReference type="Proteomes" id="UP000295714"/>
    </source>
</evidence>
<dbReference type="RefSeq" id="WP_132705267.1">
    <property type="nucleotide sequence ID" value="NZ_SMGI01000003.1"/>
</dbReference>
<sequence>MPKGFKSIFHFVWLWLINFAFAQQITVDNAVPIENLIQNTLASQCIQISNVSSTINGSVVGLGSFGSFDRASSNFPFESGILLTSGDASSAGNTFNNDILSDGNNSWGTDVDLENALGITNTQNATSIEFDFISVSDVLQFNYIFASEEYFANFPCQYTDAFAFLIREAGTSNPYINIATIPGTSTPVNSMTIHDEIEGFCAEENPQFFEGYNIGDTNYNGRTTVLSATANIIPNVTYHVKLVIADQSFETYDSAIFIEANSFDPLVELGEDFSTCASSVYLDANINNSNATYEWFLNNNPISEANLPEYEVTSSGTYSVEINIPLGSGFCTITDEITIDISNTQSTSPMTNYQLCDDPSNDGVEVFDLNTKDAEAINSVVPGNYVVSYHTSISNAQNNINPINGNYTNVVSPQLIFVRIEDIDTGCLAINQFQLVVGPRPVISVPPLMEVCDDQVIDGFTTIDLSENDDLITNGQNNLVVSYHYTQAEADSGSNPIPIPYVNDSQLDMVFVNVTDPTSGCNTTTTLDISVLNPPAISNAQDYFIDACDQDYDGFANFDLTEVEADIVNGLSNVTITYHLSQEDALSGANPIPDPTNFANTVQTEQIIYIRVVDNTTGCPSIASFEIHPNLLLSGPNFSVNEICDEDNDGIESFNLNGVESFILGDIQDVDIVFYETEDDRDNGVNPIDTSVDYVPASLPQTLYITLTSPTCTEAEDIILNILAITEFPDLPQQLVCDEDQDGITTIDLSIYNSIITQGQENDYTVTYFESLSDAETQNNQLSTIYTNTQNPFNVYARIMSNVTFCVDISTFEVLVNPAPLTSPPNSIVVCDDNDDGISTINLENTIPEITTSTSGLLFTFYNSVEDAENGSNAIPNPTNYNASTSSLSVRIENENTGCFSIEPLEIIVNTLPIFPVISNYEFCEDSTDNIGEFLLSSKDDEILNGQTGKEVLYFLSESDANTGNNPIDKNSNFQNTENPQVIYVRVQNITDTDCYGIDSFSLSVGTNPTFNEPTDIFDCDDGSNDTFTTINLDEKTAQITQTISETLDIIYYPTIEDIQAGTNGITGGTFTNTTNPQEVYVEISNGSNCTSITSFIINVIPVPNVLEIEPFTDCDVDYDGSISWDLTEAEINILDIRDDNVVVSYFPTEDDANDDANVIQNPENFTNTSNPQTVFVKVTNTDFNCPLVLPIELNVNLPPDFNAFDSVTICDNQDNSFDLEEVSEIIINDTNTTNLSYHVTESDALGNLNPLLLNYQYQSNNDIIYARLEDTITGCFFVYPFTLIVNDLPIANTPSDLISCDDDFDGRLEFDLETQTSSILGSQDTTFLNVTYHLSEVDANANANALESPYTTFDGQTLFARVTNVNSQCYSITQFNVVIYPLPLVDIENQAICPENFPLRVNADTGFEGDAYLWSTGETTSEIEITEIGPYSVRVTTANGCEWTSEFNVIESEPANIETVETVDFSDPNNITITVSGIGDYLYQLDDGEPQDSGFFENVNLGYHTLTIIDQNGCASVTREVLVIDAPKFMTPNNDGAFDRWHIIGVETLPGTVVYIFDRYGKLLKQLNHNSLGWDGTYNGKLMPASDYWWSAEVRGGDIEFTATGHFALRR</sequence>
<evidence type="ECO:0000313" key="2">
    <source>
        <dbReference type="EMBL" id="TCK66748.1"/>
    </source>
</evidence>
<organism evidence="2 3">
    <name type="scientific">Winogradskyella wandonensis</name>
    <dbReference type="NCBI Taxonomy" id="1442586"/>
    <lineage>
        <taxon>Bacteria</taxon>
        <taxon>Pseudomonadati</taxon>
        <taxon>Bacteroidota</taxon>
        <taxon>Flavobacteriia</taxon>
        <taxon>Flavobacteriales</taxon>
        <taxon>Flavobacteriaceae</taxon>
        <taxon>Winogradskyella</taxon>
    </lineage>
</organism>
<dbReference type="NCBIfam" id="NF038133">
    <property type="entry name" value="choice_anch_L"/>
    <property type="match status" value="1"/>
</dbReference>
<feature type="chain" id="PRO_5020519294" evidence="1">
    <location>
        <begin position="23"/>
        <end position="1612"/>
    </location>
</feature>
<proteinExistence type="predicted"/>
<keyword evidence="1" id="KW-0732">Signal</keyword>
<comment type="caution">
    <text evidence="2">The sequence shown here is derived from an EMBL/GenBank/DDBJ whole genome shotgun (WGS) entry which is preliminary data.</text>
</comment>
<reference evidence="2 3" key="1">
    <citation type="journal article" date="2015" name="Stand. Genomic Sci.">
        <title>Genomic Encyclopedia of Bacterial and Archaeal Type Strains, Phase III: the genomes of soil and plant-associated and newly described type strains.</title>
        <authorList>
            <person name="Whitman W.B."/>
            <person name="Woyke T."/>
            <person name="Klenk H.P."/>
            <person name="Zhou Y."/>
            <person name="Lilburn T.G."/>
            <person name="Beck B.J."/>
            <person name="De Vos P."/>
            <person name="Vandamme P."/>
            <person name="Eisen J.A."/>
            <person name="Garrity G."/>
            <person name="Hugenholtz P."/>
            <person name="Kyrpides N.C."/>
        </authorList>
    </citation>
    <scope>NUCLEOTIDE SEQUENCE [LARGE SCALE GENOMIC DNA]</scope>
    <source>
        <strain evidence="2 3">CECT 8445</strain>
    </source>
</reference>
<evidence type="ECO:0000256" key="1">
    <source>
        <dbReference type="SAM" id="SignalP"/>
    </source>
</evidence>
<dbReference type="Proteomes" id="UP000295714">
    <property type="component" value="Unassembled WGS sequence"/>
</dbReference>
<accession>A0A4R1KNW6</accession>
<dbReference type="OrthoDB" id="9765926at2"/>
<protein>
    <submittedName>
        <fullName evidence="2">Gliding motility-associated-like protein</fullName>
    </submittedName>
</protein>
<keyword evidence="3" id="KW-1185">Reference proteome</keyword>